<dbReference type="InterPro" id="IPR036188">
    <property type="entry name" value="FAD/NAD-bd_sf"/>
</dbReference>
<evidence type="ECO:0000313" key="4">
    <source>
        <dbReference type="Proteomes" id="UP000079169"/>
    </source>
</evidence>
<feature type="region of interest" description="Disordered" evidence="2">
    <location>
        <begin position="867"/>
        <end position="892"/>
    </location>
</feature>
<dbReference type="PaxDb" id="121845-A0A3Q0IR13"/>
<evidence type="ECO:0000256" key="1">
    <source>
        <dbReference type="ARBA" id="ARBA00010790"/>
    </source>
</evidence>
<dbReference type="GeneID" id="113467031"/>
<gene>
    <name evidence="5" type="primary">LOC113467031</name>
</gene>
<feature type="compositionally biased region" description="Polar residues" evidence="2">
    <location>
        <begin position="824"/>
        <end position="833"/>
    </location>
</feature>
<dbReference type="InterPro" id="IPR000172">
    <property type="entry name" value="GMC_OxRdtase_N"/>
</dbReference>
<dbReference type="Proteomes" id="UP000079169">
    <property type="component" value="Unplaced"/>
</dbReference>
<feature type="region of interest" description="Disordered" evidence="2">
    <location>
        <begin position="555"/>
        <end position="733"/>
    </location>
</feature>
<evidence type="ECO:0000313" key="5">
    <source>
        <dbReference type="RefSeq" id="XP_026678726.1"/>
    </source>
</evidence>
<dbReference type="GO" id="GO:0016614">
    <property type="term" value="F:oxidoreductase activity, acting on CH-OH group of donors"/>
    <property type="evidence" value="ECO:0007669"/>
    <property type="project" value="InterPro"/>
</dbReference>
<dbReference type="Pfam" id="PF00732">
    <property type="entry name" value="GMC_oxred_N"/>
    <property type="match status" value="1"/>
</dbReference>
<feature type="compositionally biased region" description="Basic residues" evidence="2">
    <location>
        <begin position="703"/>
        <end position="726"/>
    </location>
</feature>
<dbReference type="SUPFAM" id="SSF54373">
    <property type="entry name" value="FAD-linked reductases, C-terminal domain"/>
    <property type="match status" value="1"/>
</dbReference>
<feature type="domain" description="Glucose-methanol-choline oxidoreductase N-terminal" evidence="3">
    <location>
        <begin position="1162"/>
        <end position="1176"/>
    </location>
</feature>
<dbReference type="GO" id="GO:0050660">
    <property type="term" value="F:flavin adenine dinucleotide binding"/>
    <property type="evidence" value="ECO:0007669"/>
    <property type="project" value="InterPro"/>
</dbReference>
<feature type="compositionally biased region" description="Acidic residues" evidence="2">
    <location>
        <begin position="688"/>
        <end position="698"/>
    </location>
</feature>
<dbReference type="KEGG" id="dci:113467031"/>
<proteinExistence type="inferred from homology"/>
<feature type="compositionally biased region" description="Basic and acidic residues" evidence="2">
    <location>
        <begin position="595"/>
        <end position="630"/>
    </location>
</feature>
<reference evidence="5" key="1">
    <citation type="submission" date="2025-08" db="UniProtKB">
        <authorList>
            <consortium name="RefSeq"/>
        </authorList>
    </citation>
    <scope>IDENTIFICATION</scope>
</reference>
<feature type="compositionally biased region" description="Basic and acidic residues" evidence="2">
    <location>
        <begin position="874"/>
        <end position="891"/>
    </location>
</feature>
<dbReference type="SUPFAM" id="SSF51905">
    <property type="entry name" value="FAD/NAD(P)-binding domain"/>
    <property type="match status" value="1"/>
</dbReference>
<dbReference type="InterPro" id="IPR012132">
    <property type="entry name" value="GMC_OxRdtase"/>
</dbReference>
<feature type="region of interest" description="Disordered" evidence="2">
    <location>
        <begin position="747"/>
        <end position="776"/>
    </location>
</feature>
<dbReference type="RefSeq" id="XP_026678726.1">
    <property type="nucleotide sequence ID" value="XM_026822925.1"/>
</dbReference>
<comment type="similarity">
    <text evidence="1">Belongs to the GMC oxidoreductase family.</text>
</comment>
<dbReference type="STRING" id="121845.A0A3Q0IR13"/>
<feature type="compositionally biased region" description="Acidic residues" evidence="2">
    <location>
        <begin position="644"/>
        <end position="671"/>
    </location>
</feature>
<keyword evidence="4" id="KW-1185">Reference proteome</keyword>
<feature type="compositionally biased region" description="Basic and acidic residues" evidence="2">
    <location>
        <begin position="672"/>
        <end position="687"/>
    </location>
</feature>
<protein>
    <submittedName>
        <fullName evidence="5">Uncharacterized protein LOC113467031</fullName>
    </submittedName>
</protein>
<dbReference type="PANTHER" id="PTHR11552">
    <property type="entry name" value="GLUCOSE-METHANOL-CHOLINE GMC OXIDOREDUCTASE"/>
    <property type="match status" value="1"/>
</dbReference>
<dbReference type="Gene3D" id="3.30.560.10">
    <property type="entry name" value="Glucose Oxidase, domain 3"/>
    <property type="match status" value="1"/>
</dbReference>
<dbReference type="PROSITE" id="PS00624">
    <property type="entry name" value="GMC_OXRED_2"/>
    <property type="match status" value="1"/>
</dbReference>
<evidence type="ECO:0000259" key="3">
    <source>
        <dbReference type="PROSITE" id="PS00624"/>
    </source>
</evidence>
<organism evidence="4 5">
    <name type="scientific">Diaphorina citri</name>
    <name type="common">Asian citrus psyllid</name>
    <dbReference type="NCBI Taxonomy" id="121845"/>
    <lineage>
        <taxon>Eukaryota</taxon>
        <taxon>Metazoa</taxon>
        <taxon>Ecdysozoa</taxon>
        <taxon>Arthropoda</taxon>
        <taxon>Hexapoda</taxon>
        <taxon>Insecta</taxon>
        <taxon>Pterygota</taxon>
        <taxon>Neoptera</taxon>
        <taxon>Paraneoptera</taxon>
        <taxon>Hemiptera</taxon>
        <taxon>Sternorrhyncha</taxon>
        <taxon>Psylloidea</taxon>
        <taxon>Psyllidae</taxon>
        <taxon>Diaphorininae</taxon>
        <taxon>Diaphorina</taxon>
    </lineage>
</organism>
<accession>A0A3Q0IR13</accession>
<sequence length="1556" mass="174240">MQGAEYAKSAFAKGKQIAGEILSPTIQGVKESASRASTVIANGAGTAASSASAAATSVVGGAKAVAASSSAAAASSGSASSSAASSAAVSVSASKSGGKVASASAAAAASASSTASASAAASSQGTQFMPRNMVEMCAPYHNRNLSSCSVESFMLVQFLVRLFSQEKNRHPKFTPKGKKHKHVTLSDESLEQAEYLKPDKFSGEKYKLIPVYKNDVTYYPTSINTDNSDQISTVDVKDRLRHAQEGSFGIHQVPSLYSNLTQSEPIWESLTGLLSTKSTLQGPFQYGENLVDLAHVKPTFSTYITYVNETPSDFLNQMLMGKGFPNFNNSQLAVSPTIIQNGPVGNLGPTVVSSTRTPEVHFQRQQYQIQNIPQRQHSQNHLQTQNGPQSHVFFKEFDRLPTNAFQGSRATVDIIKSISPDLSFQQNVHDVPFVSGDNKYQGAGDKFQNQFVNGSFYNSRQPQDGPFKMSSYQTAPFNPQKSVHSAQSFQENIVDAFFNASAIMWTCGVSVCVSNQNLTKLLIPYHLKLKKVKPSKGRKNFPYSYEKLATDKPEPYTYKIKPKPYETVDPEADDNPGNNYSDEDDNGSGQDEKEENNSKGEENTKHEHSREDEETSSKPEQNEENVKDETQEVPSQTRDKNENIDTEDDEEDTENEEKDDNTDNEDENDSEDHEKDEIENTPEHVDSSDEENDDEGKDEEVRQKKKPKKRPLKKANFKHKYKKPKYVKSNYKAPQSWNMRTPFIHYQPEPTKKEKHSNTKPFEPSYDETPKHSPYKTTYEPMQYEQEEFKPFQKDHKNFLEGFENIFDSNFVSLFNKDSDESKQGQQGKSVDSSDSHPAGSLEVNSYRSAEDVSHILGDTFLKAYDNTGHKKRPEQSNEGYDKDHKNNNREEQDDDMTFDFIIIGAGSAGCVLANRLSEIKKWKVLLLEAGIEEPFFADVPGLAPLISRSNIDWNYMTMPEPHACKARPNGRCYWARGKVMGGSSTINYMIYARGNAEDYDEWEAMGNEGWGYDEVLEYFKKSEDNEDKEIYHKNPEYHGKGGYQTVEWLPYADKNLPVLIKAWKEKGYPERDLNAENQIGVMHLQTTTRHGERLSTNGAFIRPIRKKRKNLTILTEAHVTRIICDKTPNKHKKLVAKSVEFFYKKKLRRARAKKEVISSAGAINSPKILMLSGIGPKDHLTSLNIKTLVDLKVGHNLQDHLTSDGIVIAFPKTATDRMYKKKVSDAFEYKESRCGPLASTGPLQCGVFAKTKLADSLDVPDIQFHHDPMSVRDWITNPVNASSTNMSPFAYYDGITVRPILLKPKSRGYIQLNATDPLWGPPLIFPKFFTKKPDLDVFVAALNMLKMVCNKKWGLGRATLMRFYCAYIIPIFDYGCMVYGSARKSLLDKLNPAHHAGIRIVTGALRTSPIPSLYVESCIPPLSIRRKKLMMNYVAKIAASPLNPVFKLMFDNNLLPDNFGSKPIPLTVRYKSVNEFHTALDQHIIAPFSPCIPPWSSETPKIDIHLSKYKKSDTPPSIYRSHYSDLIHSKYLNYTLCFTDGSKTPSATSCAFSID</sequence>
<dbReference type="Gene3D" id="3.50.50.60">
    <property type="entry name" value="FAD/NAD(P)-binding domain"/>
    <property type="match status" value="1"/>
</dbReference>
<evidence type="ECO:0000256" key="2">
    <source>
        <dbReference type="SAM" id="MobiDB-lite"/>
    </source>
</evidence>
<feature type="non-terminal residue" evidence="5">
    <location>
        <position position="1556"/>
    </location>
</feature>
<feature type="region of interest" description="Disordered" evidence="2">
    <location>
        <begin position="818"/>
        <end position="842"/>
    </location>
</feature>
<dbReference type="PANTHER" id="PTHR11552:SF154">
    <property type="entry name" value="FI04917P"/>
    <property type="match status" value="1"/>
</dbReference>
<name>A0A3Q0IR13_DIACI</name>